<dbReference type="OrthoDB" id="9792284at2"/>
<dbReference type="EMBL" id="NKHF01000018">
    <property type="protein sequence ID" value="PCK33025.1"/>
    <property type="molecule type" value="Genomic_DNA"/>
</dbReference>
<evidence type="ECO:0000313" key="3">
    <source>
        <dbReference type="EMBL" id="PCK33025.1"/>
    </source>
</evidence>
<sequence>MKEQAIYVAILATDGFEQSELIEPKLALEHADFKVDIVSPKQGKIKAWHEENWGEDVAVDVTLDQVNSHKYSALVLPGGLANPDELRQNAAAIRFIQTFSQPHNKRPIAAICHAPWLLIEAQLVAGRMLTSFSSIKTDLSNAGADWVDLKVAVDDNLITSRSPADLNVFNEALIDALNAHTSS</sequence>
<dbReference type="GO" id="GO:0006508">
    <property type="term" value="P:proteolysis"/>
    <property type="evidence" value="ECO:0007669"/>
    <property type="project" value="UniProtKB-KW"/>
</dbReference>
<dbReference type="RefSeq" id="WP_099640784.1">
    <property type="nucleotide sequence ID" value="NZ_NKHF01000018.1"/>
</dbReference>
<dbReference type="CDD" id="cd03134">
    <property type="entry name" value="GATase1_PfpI_like"/>
    <property type="match status" value="1"/>
</dbReference>
<dbReference type="Pfam" id="PF01965">
    <property type="entry name" value="DJ-1_PfpI"/>
    <property type="match status" value="1"/>
</dbReference>
<dbReference type="GO" id="GO:0008233">
    <property type="term" value="F:peptidase activity"/>
    <property type="evidence" value="ECO:0007669"/>
    <property type="project" value="UniProtKB-KW"/>
</dbReference>
<evidence type="ECO:0000313" key="4">
    <source>
        <dbReference type="Proteomes" id="UP000228621"/>
    </source>
</evidence>
<dbReference type="Proteomes" id="UP000228621">
    <property type="component" value="Unassembled WGS sequence"/>
</dbReference>
<evidence type="ECO:0000256" key="1">
    <source>
        <dbReference type="ARBA" id="ARBA00008542"/>
    </source>
</evidence>
<proteinExistence type="inferred from homology"/>
<organism evidence="3 4">
    <name type="scientific">Pseudoalteromonas piscicida</name>
    <dbReference type="NCBI Taxonomy" id="43662"/>
    <lineage>
        <taxon>Bacteria</taxon>
        <taxon>Pseudomonadati</taxon>
        <taxon>Pseudomonadota</taxon>
        <taxon>Gammaproteobacteria</taxon>
        <taxon>Alteromonadales</taxon>
        <taxon>Pseudoalteromonadaceae</taxon>
        <taxon>Pseudoalteromonas</taxon>
    </lineage>
</organism>
<dbReference type="AlphaFoldDB" id="A0A2A5JUD1"/>
<dbReference type="Gene3D" id="3.40.50.880">
    <property type="match status" value="1"/>
</dbReference>
<dbReference type="PANTHER" id="PTHR42733">
    <property type="entry name" value="DJ-1 PROTEIN"/>
    <property type="match status" value="1"/>
</dbReference>
<protein>
    <submittedName>
        <fullName evidence="3">Protease</fullName>
    </submittedName>
</protein>
<dbReference type="PANTHER" id="PTHR42733:SF12">
    <property type="entry name" value="PROTEINASE"/>
    <property type="match status" value="1"/>
</dbReference>
<dbReference type="PROSITE" id="PS51276">
    <property type="entry name" value="PEPTIDASE_C56_PFPI"/>
    <property type="match status" value="1"/>
</dbReference>
<keyword evidence="4" id="KW-1185">Reference proteome</keyword>
<comment type="caution">
    <text evidence="3">The sequence shown here is derived from an EMBL/GenBank/DDBJ whole genome shotgun (WGS) entry which is preliminary data.</text>
</comment>
<dbReference type="InterPro" id="IPR002818">
    <property type="entry name" value="DJ-1/PfpI"/>
</dbReference>
<accession>A0A2A5JUD1</accession>
<dbReference type="InterPro" id="IPR006286">
    <property type="entry name" value="C56_PfpI-like"/>
</dbReference>
<dbReference type="InterPro" id="IPR029062">
    <property type="entry name" value="Class_I_gatase-like"/>
</dbReference>
<gene>
    <name evidence="3" type="ORF">CEX98_03725</name>
</gene>
<feature type="domain" description="DJ-1/PfpI" evidence="2">
    <location>
        <begin position="8"/>
        <end position="175"/>
    </location>
</feature>
<keyword evidence="3" id="KW-0645">Protease</keyword>
<keyword evidence="3" id="KW-0378">Hydrolase</keyword>
<comment type="similarity">
    <text evidence="1">Belongs to the peptidase C56 family.</text>
</comment>
<evidence type="ECO:0000259" key="2">
    <source>
        <dbReference type="Pfam" id="PF01965"/>
    </source>
</evidence>
<name>A0A2A5JUD1_PSEO7</name>
<dbReference type="NCBIfam" id="TIGR01382">
    <property type="entry name" value="PfpI"/>
    <property type="match status" value="1"/>
</dbReference>
<reference evidence="4" key="1">
    <citation type="journal article" date="2019" name="Genome Announc.">
        <title>Draft Genome Sequence of Pseudoalteromonas piscicida Strain 36Y ROTHPW, an Hypersaline Seawater Isolate from the South Coast of Sonora, Mexico.</title>
        <authorList>
            <person name="Sanchez-Diaz R."/>
            <person name="Molina-Garza Z.J."/>
            <person name="Cruz-Suarez L.E."/>
            <person name="Selvin J."/>
            <person name="Kiran G.S."/>
            <person name="Ibarra-Gamez J.C."/>
            <person name="Gomez-Gil B."/>
            <person name="Galaviz-Silva L."/>
        </authorList>
    </citation>
    <scope>NUCLEOTIDE SEQUENCE [LARGE SCALE GENOMIC DNA]</scope>
    <source>
        <strain evidence="4">36Y_RITHPW</strain>
    </source>
</reference>
<dbReference type="SUPFAM" id="SSF52317">
    <property type="entry name" value="Class I glutamine amidotransferase-like"/>
    <property type="match status" value="1"/>
</dbReference>